<gene>
    <name evidence="1" type="ORF">CO2235_U600010</name>
</gene>
<dbReference type="Proteomes" id="UP000256862">
    <property type="component" value="Unassembled WGS sequence"/>
</dbReference>
<comment type="caution">
    <text evidence="1">The sequence shown here is derived from an EMBL/GenBank/DDBJ whole genome shotgun (WGS) entry which is preliminary data.</text>
</comment>
<accession>A0A375FRY8</accession>
<evidence type="ECO:0000313" key="1">
    <source>
        <dbReference type="EMBL" id="SPC06565.1"/>
    </source>
</evidence>
<dbReference type="EMBL" id="OGUS01000066">
    <property type="protein sequence ID" value="SPC06565.1"/>
    <property type="molecule type" value="Genomic_DNA"/>
</dbReference>
<sequence length="84" mass="9657">MVRESPSRRESSAPVSVFVSRLNWANSRKPRVRAGTLPFSMFPRSMSVKPVILGYLNHSPACSLRGCYFNIHRVSHLQRRQRTT</sequence>
<dbReference type="AlphaFoldDB" id="A0A375FRY8"/>
<evidence type="ECO:0000313" key="2">
    <source>
        <dbReference type="Proteomes" id="UP000256862"/>
    </source>
</evidence>
<reference evidence="2" key="1">
    <citation type="submission" date="2018-01" db="EMBL/GenBank/DDBJ databases">
        <authorList>
            <person name="Gaut B.S."/>
            <person name="Morton B.R."/>
            <person name="Clegg M.T."/>
            <person name="Duvall M.R."/>
        </authorList>
    </citation>
    <scope>NUCLEOTIDE SEQUENCE [LARGE SCALE GENOMIC DNA]</scope>
</reference>
<proteinExistence type="predicted"/>
<name>A0A375FRY8_9BURK</name>
<protein>
    <submittedName>
        <fullName evidence="1">Uncharacterized protein</fullName>
    </submittedName>
</protein>
<organism evidence="1 2">
    <name type="scientific">Cupriavidus oxalaticus</name>
    <dbReference type="NCBI Taxonomy" id="96344"/>
    <lineage>
        <taxon>Bacteria</taxon>
        <taxon>Pseudomonadati</taxon>
        <taxon>Pseudomonadota</taxon>
        <taxon>Betaproteobacteria</taxon>
        <taxon>Burkholderiales</taxon>
        <taxon>Burkholderiaceae</taxon>
        <taxon>Cupriavidus</taxon>
    </lineage>
</organism>